<evidence type="ECO:0000259" key="5">
    <source>
        <dbReference type="Pfam" id="PF18120"/>
    </source>
</evidence>
<sequence>MRLAKGFAVLALGLASPLVAQTTPVPQRTPVPQIVGKNGRHALMVDGLPFLMLGAQVNNSSNYASALPQVWPVLDRIHANTIEIPVAWQQIEPDEGRFDFGFVQTLLDQARAHDKRVVLLWFATWKNTSPGYTPDWVKLDNRRFPRMKTKAGQDHYALTPMARTTLEADKRAFVRLMTYLKEHDPQNTVIMVQPENEVGSYRNPRDYSAAAQTLFDGVVPEALTRRLGKPRGTWAAVFGAQADRAFNTWYTARYIEEIVAAGKAVKPLPMYVNAALAGPSNVPDPDGVASGGPQQDVLDIWKVAAPSIDAEAPDIYDRASANVAAYMKAYARPDNPLLVPEIGNAREFARYFYEALGHGAIGFAPFGMDDTGFFNYPLGARALDNATLDAFAGPYAALGGVMRDWAKAAFEHPSWGTAKPDDGSDREAVLGDWRIRAEFGQWQFGEKSWSWLKSEPAPWKAEPVGGMAVVQLSRDEYLMTGNHVRVRFEPVTPDPKAMIVRVEEGHFTEGRWVMDRLWNGDQTDYGINLIDRPVVLKVVMGRYR</sequence>
<dbReference type="FunFam" id="3.20.20.80:FF:000135">
    <property type="entry name" value="Beta-galactosidase, putative, bgl35A"/>
    <property type="match status" value="1"/>
</dbReference>
<evidence type="ECO:0000256" key="2">
    <source>
        <dbReference type="ARBA" id="ARBA00023295"/>
    </source>
</evidence>
<proteinExistence type="predicted"/>
<evidence type="ECO:0008006" key="8">
    <source>
        <dbReference type="Google" id="ProtNLM"/>
    </source>
</evidence>
<evidence type="ECO:0000313" key="6">
    <source>
        <dbReference type="EMBL" id="GAM01295.1"/>
    </source>
</evidence>
<feature type="signal peptide" evidence="3">
    <location>
        <begin position="1"/>
        <end position="20"/>
    </location>
</feature>
<keyword evidence="7" id="KW-1185">Reference proteome</keyword>
<keyword evidence="2" id="KW-0326">Glycosidase</keyword>
<dbReference type="Proteomes" id="UP000032305">
    <property type="component" value="Unassembled WGS sequence"/>
</dbReference>
<dbReference type="InterPro" id="IPR040719">
    <property type="entry name" value="DUF5597"/>
</dbReference>
<dbReference type="Pfam" id="PF18120">
    <property type="entry name" value="DUF5597"/>
    <property type="match status" value="1"/>
</dbReference>
<comment type="caution">
    <text evidence="6">The sequence shown here is derived from an EMBL/GenBank/DDBJ whole genome shotgun (WGS) entry which is preliminary data.</text>
</comment>
<organism evidence="6 7">
    <name type="scientific">Sphingomonas parapaucimobilis NBRC 15100</name>
    <dbReference type="NCBI Taxonomy" id="1219049"/>
    <lineage>
        <taxon>Bacteria</taxon>
        <taxon>Pseudomonadati</taxon>
        <taxon>Pseudomonadota</taxon>
        <taxon>Alphaproteobacteria</taxon>
        <taxon>Sphingomonadales</taxon>
        <taxon>Sphingomonadaceae</taxon>
        <taxon>Sphingomonas</taxon>
    </lineage>
</organism>
<feature type="domain" description="DUF5597" evidence="5">
    <location>
        <begin position="392"/>
        <end position="529"/>
    </location>
</feature>
<dbReference type="GO" id="GO:0005975">
    <property type="term" value="P:carbohydrate metabolic process"/>
    <property type="evidence" value="ECO:0007669"/>
    <property type="project" value="InterPro"/>
</dbReference>
<dbReference type="GO" id="GO:0009341">
    <property type="term" value="C:beta-galactosidase complex"/>
    <property type="evidence" value="ECO:0007669"/>
    <property type="project" value="InterPro"/>
</dbReference>
<protein>
    <recommendedName>
        <fullName evidence="8">Glycoside hydrolase</fullName>
    </recommendedName>
</protein>
<dbReference type="InterPro" id="IPR017853">
    <property type="entry name" value="GH"/>
</dbReference>
<dbReference type="RefSeq" id="WP_042487753.1">
    <property type="nucleotide sequence ID" value="NZ_BBPI01000059.1"/>
</dbReference>
<accession>A0A0A1W7B6</accession>
<dbReference type="InterPro" id="IPR013529">
    <property type="entry name" value="Glyco_hydro_42_N"/>
</dbReference>
<dbReference type="Gene3D" id="3.20.20.80">
    <property type="entry name" value="Glycosidases"/>
    <property type="match status" value="1"/>
</dbReference>
<reference evidence="6 7" key="1">
    <citation type="submission" date="2014-11" db="EMBL/GenBank/DDBJ databases">
        <title>Whole genome shotgun sequence of Sphingomonas parapaucimobilis NBRC 15100.</title>
        <authorList>
            <person name="Katano-Makiyama Y."/>
            <person name="Hosoyama A."/>
            <person name="Hashimoto M."/>
            <person name="Hosoyama Y."/>
            <person name="Noguchi M."/>
            <person name="Numata M."/>
            <person name="Tsuchikane K."/>
            <person name="Hirakata S."/>
            <person name="Uohara A."/>
            <person name="Shimodaira J."/>
            <person name="Ohji S."/>
            <person name="Ichikawa N."/>
            <person name="Kimura A."/>
            <person name="Yamazoe A."/>
            <person name="Fujita N."/>
        </authorList>
    </citation>
    <scope>NUCLEOTIDE SEQUENCE [LARGE SCALE GENOMIC DNA]</scope>
    <source>
        <strain evidence="6 7">NBRC 15100</strain>
    </source>
</reference>
<dbReference type="Pfam" id="PF02449">
    <property type="entry name" value="Glyco_hydro_42"/>
    <property type="match status" value="1"/>
</dbReference>
<evidence type="ECO:0000256" key="3">
    <source>
        <dbReference type="SAM" id="SignalP"/>
    </source>
</evidence>
<gene>
    <name evidence="6" type="ORF">SP5_059_00360</name>
</gene>
<dbReference type="OrthoDB" id="9800974at2"/>
<dbReference type="EMBL" id="BBPI01000059">
    <property type="protein sequence ID" value="GAM01295.1"/>
    <property type="molecule type" value="Genomic_DNA"/>
</dbReference>
<dbReference type="GO" id="GO:0004565">
    <property type="term" value="F:beta-galactosidase activity"/>
    <property type="evidence" value="ECO:0007669"/>
    <property type="project" value="InterPro"/>
</dbReference>
<dbReference type="AlphaFoldDB" id="A0A0A1W7B6"/>
<evidence type="ECO:0000313" key="7">
    <source>
        <dbReference type="Proteomes" id="UP000032305"/>
    </source>
</evidence>
<evidence type="ECO:0000259" key="4">
    <source>
        <dbReference type="Pfam" id="PF02449"/>
    </source>
</evidence>
<feature type="chain" id="PRO_5001993473" description="Glycoside hydrolase" evidence="3">
    <location>
        <begin position="21"/>
        <end position="544"/>
    </location>
</feature>
<dbReference type="eggNOG" id="COG1874">
    <property type="taxonomic scope" value="Bacteria"/>
</dbReference>
<feature type="domain" description="Glycoside hydrolase family 42 N-terminal" evidence="4">
    <location>
        <begin position="78"/>
        <end position="241"/>
    </location>
</feature>
<name>A0A0A1W7B6_9SPHN</name>
<dbReference type="SUPFAM" id="SSF51445">
    <property type="entry name" value="(Trans)glycosidases"/>
    <property type="match status" value="1"/>
</dbReference>
<evidence type="ECO:0000256" key="1">
    <source>
        <dbReference type="ARBA" id="ARBA00022801"/>
    </source>
</evidence>
<keyword evidence="3" id="KW-0732">Signal</keyword>
<keyword evidence="1" id="KW-0378">Hydrolase</keyword>
<dbReference type="Gene3D" id="2.60.220.20">
    <property type="entry name" value="putative beta-Galactosidase from caulobacter crescentus"/>
    <property type="match status" value="1"/>
</dbReference>